<evidence type="ECO:0000256" key="9">
    <source>
        <dbReference type="PIRSR" id="PIRSR602401-1"/>
    </source>
</evidence>
<keyword evidence="8 10" id="KW-0503">Monooxygenase</keyword>
<keyword evidence="11" id="KW-0812">Transmembrane</keyword>
<dbReference type="InterPro" id="IPR050364">
    <property type="entry name" value="Cytochrome_P450_fung"/>
</dbReference>
<dbReference type="PANTHER" id="PTHR46300">
    <property type="entry name" value="P450, PUTATIVE (EUROFUNG)-RELATED-RELATED"/>
    <property type="match status" value="1"/>
</dbReference>
<comment type="pathway">
    <text evidence="2">Secondary metabolite biosynthesis.</text>
</comment>
<dbReference type="GO" id="GO:0020037">
    <property type="term" value="F:heme binding"/>
    <property type="evidence" value="ECO:0007669"/>
    <property type="project" value="InterPro"/>
</dbReference>
<evidence type="ECO:0000256" key="7">
    <source>
        <dbReference type="ARBA" id="ARBA00023004"/>
    </source>
</evidence>
<dbReference type="InterPro" id="IPR002401">
    <property type="entry name" value="Cyt_P450_E_grp-I"/>
</dbReference>
<evidence type="ECO:0000256" key="10">
    <source>
        <dbReference type="RuleBase" id="RU000461"/>
    </source>
</evidence>
<keyword evidence="11" id="KW-1133">Transmembrane helix</keyword>
<accession>A0A9P5XJY4</accession>
<keyword evidence="7 9" id="KW-0408">Iron</keyword>
<dbReference type="Proteomes" id="UP000807342">
    <property type="component" value="Unassembled WGS sequence"/>
</dbReference>
<dbReference type="AlphaFoldDB" id="A0A9P5XJY4"/>
<protein>
    <submittedName>
        <fullName evidence="12">Cytochrome P450</fullName>
    </submittedName>
</protein>
<evidence type="ECO:0000256" key="3">
    <source>
        <dbReference type="ARBA" id="ARBA00010617"/>
    </source>
</evidence>
<proteinExistence type="inferred from homology"/>
<dbReference type="SUPFAM" id="SSF48264">
    <property type="entry name" value="Cytochrome P450"/>
    <property type="match status" value="1"/>
</dbReference>
<dbReference type="InterPro" id="IPR001128">
    <property type="entry name" value="Cyt_P450"/>
</dbReference>
<dbReference type="Pfam" id="PF00067">
    <property type="entry name" value="p450"/>
    <property type="match status" value="1"/>
</dbReference>
<evidence type="ECO:0000256" key="6">
    <source>
        <dbReference type="ARBA" id="ARBA00023002"/>
    </source>
</evidence>
<name>A0A9P5XJY4_9AGAR</name>
<keyword evidence="13" id="KW-1185">Reference proteome</keyword>
<dbReference type="PRINTS" id="PR00463">
    <property type="entry name" value="EP450I"/>
</dbReference>
<evidence type="ECO:0000313" key="12">
    <source>
        <dbReference type="EMBL" id="KAF9451767.1"/>
    </source>
</evidence>
<evidence type="ECO:0000256" key="11">
    <source>
        <dbReference type="SAM" id="Phobius"/>
    </source>
</evidence>
<keyword evidence="11" id="KW-0472">Membrane</keyword>
<dbReference type="OrthoDB" id="2789670at2759"/>
<dbReference type="PANTHER" id="PTHR46300:SF7">
    <property type="entry name" value="P450, PUTATIVE (EUROFUNG)-RELATED"/>
    <property type="match status" value="1"/>
</dbReference>
<dbReference type="InterPro" id="IPR036396">
    <property type="entry name" value="Cyt_P450_sf"/>
</dbReference>
<dbReference type="InterPro" id="IPR017972">
    <property type="entry name" value="Cyt_P450_CS"/>
</dbReference>
<evidence type="ECO:0000256" key="1">
    <source>
        <dbReference type="ARBA" id="ARBA00001971"/>
    </source>
</evidence>
<comment type="cofactor">
    <cofactor evidence="1 9">
        <name>heme</name>
        <dbReference type="ChEBI" id="CHEBI:30413"/>
    </cofactor>
</comment>
<evidence type="ECO:0000256" key="4">
    <source>
        <dbReference type="ARBA" id="ARBA00022617"/>
    </source>
</evidence>
<reference evidence="12" key="1">
    <citation type="submission" date="2020-11" db="EMBL/GenBank/DDBJ databases">
        <authorList>
            <consortium name="DOE Joint Genome Institute"/>
            <person name="Ahrendt S."/>
            <person name="Riley R."/>
            <person name="Andreopoulos W."/>
            <person name="Labutti K."/>
            <person name="Pangilinan J."/>
            <person name="Ruiz-Duenas F.J."/>
            <person name="Barrasa J.M."/>
            <person name="Sanchez-Garcia M."/>
            <person name="Camarero S."/>
            <person name="Miyauchi S."/>
            <person name="Serrano A."/>
            <person name="Linde D."/>
            <person name="Babiker R."/>
            <person name="Drula E."/>
            <person name="Ayuso-Fernandez I."/>
            <person name="Pacheco R."/>
            <person name="Padilla G."/>
            <person name="Ferreira P."/>
            <person name="Barriuso J."/>
            <person name="Kellner H."/>
            <person name="Castanera R."/>
            <person name="Alfaro M."/>
            <person name="Ramirez L."/>
            <person name="Pisabarro A.G."/>
            <person name="Kuo A."/>
            <person name="Tritt A."/>
            <person name="Lipzen A."/>
            <person name="He G."/>
            <person name="Yan M."/>
            <person name="Ng V."/>
            <person name="Cullen D."/>
            <person name="Martin F."/>
            <person name="Rosso M.-N."/>
            <person name="Henrissat B."/>
            <person name="Hibbett D."/>
            <person name="Martinez A.T."/>
            <person name="Grigoriev I.V."/>
        </authorList>
    </citation>
    <scope>NUCLEOTIDE SEQUENCE</scope>
    <source>
        <strain evidence="12">MF-IS2</strain>
    </source>
</reference>
<comment type="similarity">
    <text evidence="3 10">Belongs to the cytochrome P450 family.</text>
</comment>
<keyword evidence="5 9" id="KW-0479">Metal-binding</keyword>
<gene>
    <name evidence="12" type="ORF">P691DRAFT_806868</name>
</gene>
<feature type="transmembrane region" description="Helical" evidence="11">
    <location>
        <begin position="6"/>
        <end position="22"/>
    </location>
</feature>
<evidence type="ECO:0000313" key="13">
    <source>
        <dbReference type="Proteomes" id="UP000807342"/>
    </source>
</evidence>
<evidence type="ECO:0000256" key="8">
    <source>
        <dbReference type="ARBA" id="ARBA00023033"/>
    </source>
</evidence>
<keyword evidence="4 9" id="KW-0349">Heme</keyword>
<dbReference type="GO" id="GO:0016705">
    <property type="term" value="F:oxidoreductase activity, acting on paired donors, with incorporation or reduction of molecular oxygen"/>
    <property type="evidence" value="ECO:0007669"/>
    <property type="project" value="InterPro"/>
</dbReference>
<evidence type="ECO:0000256" key="2">
    <source>
        <dbReference type="ARBA" id="ARBA00005179"/>
    </source>
</evidence>
<dbReference type="GO" id="GO:0004497">
    <property type="term" value="F:monooxygenase activity"/>
    <property type="evidence" value="ECO:0007669"/>
    <property type="project" value="UniProtKB-KW"/>
</dbReference>
<comment type="caution">
    <text evidence="12">The sequence shown here is derived from an EMBL/GenBank/DDBJ whole genome shotgun (WGS) entry which is preliminary data.</text>
</comment>
<dbReference type="Gene3D" id="1.10.630.10">
    <property type="entry name" value="Cytochrome P450"/>
    <property type="match status" value="1"/>
</dbReference>
<sequence>MTWLLVNATLVGGVLLAALYIVHKLWKRRRLPLPPGPPPLPFIGNVHQVPLVDSHVTFAEWGKRYGVPSSTPFCNGSALNGTPGPIFHLSILGKPTIILNTAQAAFDLLEKRGAIYANRPRLYPRAGYEDAVTLAPYDSTHRERRKLIYESFSSRKLSRYHEFGERRARKLIIHLLGEPANFQRHIAGYVAATVFNATHGHEVAGHDDPFVSLAEQCGVEFCEMVRPGAFLVDVLPFLRYIPEWFPFAGFTRKAKLYRDTADRMRDIPYDFVREQMAIGAAKPSFTTDILDTKPDRTPEEDFSYRWLTATIYTVGADTSSSILNSFVLAMTLNPEVQRKAQHELDNVLGPNRLPAFADRGSLPYTKALCLELLRLYYPTPTGLPHLAIQDDEYLGYRIPAGATVIANNWWILRDPGNYFEPEKFIPERFLSCSAESARALTRTVAFGYGRRVCPGSQFAEDMIFIAVATILSLYHIRPAASGPPSGEFTSNLTIHPKPFECSIKPRSPAAEKIIREVEDL</sequence>
<dbReference type="GO" id="GO:0005506">
    <property type="term" value="F:iron ion binding"/>
    <property type="evidence" value="ECO:0007669"/>
    <property type="project" value="InterPro"/>
</dbReference>
<organism evidence="12 13">
    <name type="scientific">Macrolepiota fuliginosa MF-IS2</name>
    <dbReference type="NCBI Taxonomy" id="1400762"/>
    <lineage>
        <taxon>Eukaryota</taxon>
        <taxon>Fungi</taxon>
        <taxon>Dikarya</taxon>
        <taxon>Basidiomycota</taxon>
        <taxon>Agaricomycotina</taxon>
        <taxon>Agaricomycetes</taxon>
        <taxon>Agaricomycetidae</taxon>
        <taxon>Agaricales</taxon>
        <taxon>Agaricineae</taxon>
        <taxon>Agaricaceae</taxon>
        <taxon>Macrolepiota</taxon>
    </lineage>
</organism>
<dbReference type="PROSITE" id="PS00086">
    <property type="entry name" value="CYTOCHROME_P450"/>
    <property type="match status" value="1"/>
</dbReference>
<evidence type="ECO:0000256" key="5">
    <source>
        <dbReference type="ARBA" id="ARBA00022723"/>
    </source>
</evidence>
<keyword evidence="6 10" id="KW-0560">Oxidoreductase</keyword>
<dbReference type="CDD" id="cd11065">
    <property type="entry name" value="CYP64-like"/>
    <property type="match status" value="1"/>
</dbReference>
<feature type="binding site" description="axial binding residue" evidence="9">
    <location>
        <position position="453"/>
    </location>
    <ligand>
        <name>heme</name>
        <dbReference type="ChEBI" id="CHEBI:30413"/>
    </ligand>
    <ligandPart>
        <name>Fe</name>
        <dbReference type="ChEBI" id="CHEBI:18248"/>
    </ligandPart>
</feature>
<dbReference type="EMBL" id="MU151080">
    <property type="protein sequence ID" value="KAF9451767.1"/>
    <property type="molecule type" value="Genomic_DNA"/>
</dbReference>